<proteinExistence type="predicted"/>
<dbReference type="SUPFAM" id="SSF46565">
    <property type="entry name" value="Chaperone J-domain"/>
    <property type="match status" value="1"/>
</dbReference>
<dbReference type="CDD" id="cd06257">
    <property type="entry name" value="DnaJ"/>
    <property type="match status" value="1"/>
</dbReference>
<dbReference type="Proteomes" id="UP000800035">
    <property type="component" value="Unassembled WGS sequence"/>
</dbReference>
<dbReference type="PRINTS" id="PR00625">
    <property type="entry name" value="JDOMAIN"/>
</dbReference>
<evidence type="ECO:0000313" key="3">
    <source>
        <dbReference type="Proteomes" id="UP000800035"/>
    </source>
</evidence>
<dbReference type="InterPro" id="IPR036869">
    <property type="entry name" value="J_dom_sf"/>
</dbReference>
<gene>
    <name evidence="2" type="ORF">CC80DRAFT_352415</name>
</gene>
<evidence type="ECO:0000313" key="2">
    <source>
        <dbReference type="EMBL" id="KAF1962984.1"/>
    </source>
</evidence>
<dbReference type="Gene3D" id="1.10.287.110">
    <property type="entry name" value="DnaJ domain"/>
    <property type="match status" value="1"/>
</dbReference>
<dbReference type="InterPro" id="IPR001623">
    <property type="entry name" value="DnaJ_domain"/>
</dbReference>
<dbReference type="AlphaFoldDB" id="A0A6A5UE51"/>
<feature type="domain" description="J" evidence="1">
    <location>
        <begin position="1"/>
        <end position="63"/>
    </location>
</feature>
<dbReference type="SMART" id="SM00271">
    <property type="entry name" value="DnaJ"/>
    <property type="match status" value="1"/>
</dbReference>
<feature type="non-terminal residue" evidence="2">
    <location>
        <position position="63"/>
    </location>
</feature>
<reference evidence="2" key="1">
    <citation type="journal article" date="2020" name="Stud. Mycol.">
        <title>101 Dothideomycetes genomes: a test case for predicting lifestyles and emergence of pathogens.</title>
        <authorList>
            <person name="Haridas S."/>
            <person name="Albert R."/>
            <person name="Binder M."/>
            <person name="Bloem J."/>
            <person name="Labutti K."/>
            <person name="Salamov A."/>
            <person name="Andreopoulos B."/>
            <person name="Baker S."/>
            <person name="Barry K."/>
            <person name="Bills G."/>
            <person name="Bluhm B."/>
            <person name="Cannon C."/>
            <person name="Castanera R."/>
            <person name="Culley D."/>
            <person name="Daum C."/>
            <person name="Ezra D."/>
            <person name="Gonzalez J."/>
            <person name="Henrissat B."/>
            <person name="Kuo A."/>
            <person name="Liang C."/>
            <person name="Lipzen A."/>
            <person name="Lutzoni F."/>
            <person name="Magnuson J."/>
            <person name="Mondo S."/>
            <person name="Nolan M."/>
            <person name="Ohm R."/>
            <person name="Pangilinan J."/>
            <person name="Park H.-J."/>
            <person name="Ramirez L."/>
            <person name="Alfaro M."/>
            <person name="Sun H."/>
            <person name="Tritt A."/>
            <person name="Yoshinaga Y."/>
            <person name="Zwiers L.-H."/>
            <person name="Turgeon B."/>
            <person name="Goodwin S."/>
            <person name="Spatafora J."/>
            <person name="Crous P."/>
            <person name="Grigoriev I."/>
        </authorList>
    </citation>
    <scope>NUCLEOTIDE SEQUENCE</scope>
    <source>
        <strain evidence="2">CBS 675.92</strain>
    </source>
</reference>
<dbReference type="InterPro" id="IPR050817">
    <property type="entry name" value="DjlA_DnaK_co-chaperone"/>
</dbReference>
<dbReference type="Pfam" id="PF00226">
    <property type="entry name" value="DnaJ"/>
    <property type="match status" value="1"/>
</dbReference>
<keyword evidence="2" id="KW-0346">Stress response</keyword>
<accession>A0A6A5UE51</accession>
<feature type="non-terminal residue" evidence="2">
    <location>
        <position position="1"/>
    </location>
</feature>
<keyword evidence="3" id="KW-1185">Reference proteome</keyword>
<dbReference type="PANTHER" id="PTHR24074">
    <property type="entry name" value="CO-CHAPERONE PROTEIN DJLA"/>
    <property type="match status" value="1"/>
</dbReference>
<name>A0A6A5UE51_9PLEO</name>
<organism evidence="2 3">
    <name type="scientific">Byssothecium circinans</name>
    <dbReference type="NCBI Taxonomy" id="147558"/>
    <lineage>
        <taxon>Eukaryota</taxon>
        <taxon>Fungi</taxon>
        <taxon>Dikarya</taxon>
        <taxon>Ascomycota</taxon>
        <taxon>Pezizomycotina</taxon>
        <taxon>Dothideomycetes</taxon>
        <taxon>Pleosporomycetidae</taxon>
        <taxon>Pleosporales</taxon>
        <taxon>Massarineae</taxon>
        <taxon>Massarinaceae</taxon>
        <taxon>Byssothecium</taxon>
    </lineage>
</organism>
<evidence type="ECO:0000259" key="1">
    <source>
        <dbReference type="PROSITE" id="PS50076"/>
    </source>
</evidence>
<protein>
    <submittedName>
        <fullName evidence="2">Heat shock protein DnaJ</fullName>
    </submittedName>
</protein>
<dbReference type="EMBL" id="ML976978">
    <property type="protein sequence ID" value="KAF1962984.1"/>
    <property type="molecule type" value="Genomic_DNA"/>
</dbReference>
<dbReference type="OrthoDB" id="10250354at2759"/>
<sequence length="63" mass="6927">YVALGISSNATAAAIKKAYMQLALRYHPDRAPEGEKAQAHEKMTKVNEAYGVLSDAEKRGKYD</sequence>
<dbReference type="PROSITE" id="PS50076">
    <property type="entry name" value="DNAJ_2"/>
    <property type="match status" value="1"/>
</dbReference>